<protein>
    <submittedName>
        <fullName evidence="1">Protein involved in biosynthesis of mitomycin antibiotics/polyketide fumonisin</fullName>
    </submittedName>
</protein>
<evidence type="ECO:0000313" key="1">
    <source>
        <dbReference type="EMBL" id="AGA92249.1"/>
    </source>
</evidence>
<dbReference type="Proteomes" id="UP000010816">
    <property type="component" value="Chromosome"/>
</dbReference>
<dbReference type="EMBL" id="CP003051">
    <property type="protein sequence ID" value="AGA92249.1"/>
    <property type="molecule type" value="Genomic_DNA"/>
</dbReference>
<dbReference type="OrthoDB" id="1157001at2"/>
<dbReference type="PANTHER" id="PTHR31630">
    <property type="entry name" value="PHYTANOYL-COA DIOXYGENASE-RELATED-RELATED"/>
    <property type="match status" value="1"/>
</dbReference>
<dbReference type="SUPFAM" id="SSF51197">
    <property type="entry name" value="Clavaminate synthase-like"/>
    <property type="match status" value="1"/>
</dbReference>
<dbReference type="PATRIC" id="fig|765912.4.peg.3514"/>
<dbReference type="eggNOG" id="COG5285">
    <property type="taxonomic scope" value="Bacteria"/>
</dbReference>
<dbReference type="HOGENOM" id="CLU_833620_0_0_6"/>
<reference evidence="1 2" key="1">
    <citation type="submission" date="2011-09" db="EMBL/GenBank/DDBJ databases">
        <title>Complete sequence of chromosome of Thioflavicoccus mobilis 8321.</title>
        <authorList>
            <consortium name="US DOE Joint Genome Institute"/>
            <person name="Lucas S."/>
            <person name="Han J."/>
            <person name="Lapidus A."/>
            <person name="Cheng J.-F."/>
            <person name="Goodwin L."/>
            <person name="Pitluck S."/>
            <person name="Peters L."/>
            <person name="Ovchinnikova G."/>
            <person name="Lu M."/>
            <person name="Detter J.C."/>
            <person name="Han C."/>
            <person name="Tapia R."/>
            <person name="Land M."/>
            <person name="Hauser L."/>
            <person name="Kyrpides N."/>
            <person name="Ivanova N."/>
            <person name="Pagani I."/>
            <person name="Vogl K."/>
            <person name="Liu Z."/>
            <person name="Imhoff J."/>
            <person name="Thiel V."/>
            <person name="Frigaard N.-U."/>
            <person name="Bryant D."/>
            <person name="Woyke T."/>
        </authorList>
    </citation>
    <scope>NUCLEOTIDE SEQUENCE [LARGE SCALE GENOMIC DNA]</scope>
    <source>
        <strain evidence="1 2">8321</strain>
    </source>
</reference>
<dbReference type="Gene3D" id="2.60.120.620">
    <property type="entry name" value="q2cbj1_9rhob like domain"/>
    <property type="match status" value="1"/>
</dbReference>
<dbReference type="Pfam" id="PF05721">
    <property type="entry name" value="PhyH"/>
    <property type="match status" value="1"/>
</dbReference>
<name>L0H3T1_9GAMM</name>
<dbReference type="KEGG" id="tmb:Thimo_3593"/>
<sequence>MGHEEGEMETGTLGVRHLRRFWHGRLAMVEGHGGRARLPEEESLDRILMDGLGLGIVEPDIFIFNTRPSYAQFERWILDTLGGELGADTVERVNRAVADCLDGPQHEYPTERRISNPVLSPEEMAFWEENGYVVLRRAAPAEDARAAELAVWEFLGKDPKRPETWYDTEHLFWTPLFRHPALDRNRASPRIHKAFAQVWGTENLLVTVDRASLNLPLHKDGIDRSGPSGLHWDASIAQPMSFGVQGILYLTDTPAEQGAFQCVPGFHHRMGEWLAGLPPGTAPRTAALDLEAVPVAAGAGDLIIWRHDLPHGSSRNSGRYPRVAQYISMYPPDFPKSPVWQ</sequence>
<dbReference type="STRING" id="765912.Thimo_3593"/>
<dbReference type="AlphaFoldDB" id="L0H3T1"/>
<accession>L0H3T1</accession>
<dbReference type="GO" id="GO:0016706">
    <property type="term" value="F:2-oxoglutarate-dependent dioxygenase activity"/>
    <property type="evidence" value="ECO:0007669"/>
    <property type="project" value="UniProtKB-ARBA"/>
</dbReference>
<proteinExistence type="predicted"/>
<dbReference type="PANTHER" id="PTHR31630:SF6">
    <property type="entry name" value="PHYTANOYL-COA DIOXYGENASE-RELATED"/>
    <property type="match status" value="1"/>
</dbReference>
<evidence type="ECO:0000313" key="2">
    <source>
        <dbReference type="Proteomes" id="UP000010816"/>
    </source>
</evidence>
<keyword evidence="2" id="KW-1185">Reference proteome</keyword>
<gene>
    <name evidence="1" type="ORF">Thimo_3593</name>
</gene>
<organism evidence="1 2">
    <name type="scientific">Thioflavicoccus mobilis 8321</name>
    <dbReference type="NCBI Taxonomy" id="765912"/>
    <lineage>
        <taxon>Bacteria</taxon>
        <taxon>Pseudomonadati</taxon>
        <taxon>Pseudomonadota</taxon>
        <taxon>Gammaproteobacteria</taxon>
        <taxon>Chromatiales</taxon>
        <taxon>Chromatiaceae</taxon>
        <taxon>Thioflavicoccus</taxon>
    </lineage>
</organism>
<dbReference type="InterPro" id="IPR008775">
    <property type="entry name" value="Phytyl_CoA_dOase-like"/>
</dbReference>